<evidence type="ECO:0000313" key="2">
    <source>
        <dbReference type="EMBL" id="MED6233833.1"/>
    </source>
</evidence>
<sequence>VVVSGNPVYENFYRQVDPDNTSRVGPTEAALFLKKSGLPDSTLGKVRCILL</sequence>
<gene>
    <name evidence="2" type="ORF">ATANTOWER_017340</name>
</gene>
<comment type="caution">
    <text evidence="2">The sequence shown here is derived from an EMBL/GenBank/DDBJ whole genome shotgun (WGS) entry which is preliminary data.</text>
</comment>
<dbReference type="SUPFAM" id="SSF47473">
    <property type="entry name" value="EF-hand"/>
    <property type="match status" value="1"/>
</dbReference>
<dbReference type="Proteomes" id="UP001345963">
    <property type="component" value="Unassembled WGS sequence"/>
</dbReference>
<organism evidence="2 3">
    <name type="scientific">Ataeniobius toweri</name>
    <dbReference type="NCBI Taxonomy" id="208326"/>
    <lineage>
        <taxon>Eukaryota</taxon>
        <taxon>Metazoa</taxon>
        <taxon>Chordata</taxon>
        <taxon>Craniata</taxon>
        <taxon>Vertebrata</taxon>
        <taxon>Euteleostomi</taxon>
        <taxon>Actinopterygii</taxon>
        <taxon>Neopterygii</taxon>
        <taxon>Teleostei</taxon>
        <taxon>Neoteleostei</taxon>
        <taxon>Acanthomorphata</taxon>
        <taxon>Ovalentaria</taxon>
        <taxon>Atherinomorphae</taxon>
        <taxon>Cyprinodontiformes</taxon>
        <taxon>Goodeidae</taxon>
        <taxon>Ataeniobius</taxon>
    </lineage>
</organism>
<name>A0ABU7A7Y3_9TELE</name>
<dbReference type="Gene3D" id="1.10.238.10">
    <property type="entry name" value="EF-hand"/>
    <property type="match status" value="1"/>
</dbReference>
<accession>A0ABU7A7Y3</accession>
<reference evidence="2 3" key="1">
    <citation type="submission" date="2021-07" db="EMBL/GenBank/DDBJ databases">
        <authorList>
            <person name="Palmer J.M."/>
        </authorList>
    </citation>
    <scope>NUCLEOTIDE SEQUENCE [LARGE SCALE GENOMIC DNA]</scope>
    <source>
        <strain evidence="2 3">AT_MEX2019</strain>
        <tissue evidence="2">Muscle</tissue>
    </source>
</reference>
<dbReference type="EMBL" id="JAHUTI010003586">
    <property type="protein sequence ID" value="MED6233833.1"/>
    <property type="molecule type" value="Genomic_DNA"/>
</dbReference>
<evidence type="ECO:0000259" key="1">
    <source>
        <dbReference type="PROSITE" id="PS50031"/>
    </source>
</evidence>
<dbReference type="InterPro" id="IPR011992">
    <property type="entry name" value="EF-hand-dom_pair"/>
</dbReference>
<protein>
    <recommendedName>
        <fullName evidence="1">EH domain-containing protein</fullName>
    </recommendedName>
</protein>
<proteinExistence type="predicted"/>
<dbReference type="PROSITE" id="PS50031">
    <property type="entry name" value="EH"/>
    <property type="match status" value="1"/>
</dbReference>
<dbReference type="InterPro" id="IPR000261">
    <property type="entry name" value="EH_dom"/>
</dbReference>
<feature type="non-terminal residue" evidence="2">
    <location>
        <position position="1"/>
    </location>
</feature>
<feature type="domain" description="EH" evidence="1">
    <location>
        <begin position="5"/>
        <end position="51"/>
    </location>
</feature>
<evidence type="ECO:0000313" key="3">
    <source>
        <dbReference type="Proteomes" id="UP001345963"/>
    </source>
</evidence>
<keyword evidence="3" id="KW-1185">Reference proteome</keyword>